<dbReference type="PANTHER" id="PTHR44167:SF24">
    <property type="entry name" value="SERINE_THREONINE-PROTEIN KINASE CHK2"/>
    <property type="match status" value="1"/>
</dbReference>
<evidence type="ECO:0000259" key="2">
    <source>
        <dbReference type="PROSITE" id="PS50011"/>
    </source>
</evidence>
<accession>A0A319DIQ1</accession>
<sequence length="534" mass="61946">MAAHNPPPPFTWPPWGTDFQEFIDDVVELELAAKDHAHEPRREAYDKLQHVCWWYSVLPTVIHDLIDPRSVLAGRYPALHQVLYRRYMASLVGRNAYQISKCPHENDNEERYDSYFHQFYSVNHGSISDRGGLKQALPVFHANMCDQINRDFLVTGYIGSGSYGIVFVGQKRNDPSQKSYAIKIEPYLPNNSDVVPVSGKTAGHPSQAPLFVPGIGGIHNPYIPMEAYILLLTHQCKRFPRLHAVYTHDEFKAMVMDLRGAMAPSDPDLGTPWIKVWSEHKERYYSYGGFDFFRAKFTLLHEYQANKVASQLLEAAMCLKDMNLYYTDFSHANYVVDEQLNTTLIDLGLVQFGLHTRYFRSHHVLHAPNYEKFMTPELAVELAKPHWADQDENMENSSSSIFVEVPIDYRQYSMWQLACITYQLVHGFVPWEDPKWDDDIGLVTEYKVELRDDPHGVKRRRRLRKVRARRQRIINAPLPIAEGVSQDCADALYIMLQQDQARRPRVDDTVAAIPWFGQWNYIPPKKCRRPRFWG</sequence>
<gene>
    <name evidence="3" type="ORF">BO71DRAFT_489121</name>
</gene>
<dbReference type="GO" id="GO:0005737">
    <property type="term" value="C:cytoplasm"/>
    <property type="evidence" value="ECO:0007669"/>
    <property type="project" value="TreeGrafter"/>
</dbReference>
<keyword evidence="1" id="KW-0547">Nucleotide-binding</keyword>
<feature type="domain" description="Protein kinase" evidence="2">
    <location>
        <begin position="152"/>
        <end position="516"/>
    </location>
</feature>
<dbReference type="Gene3D" id="3.30.200.20">
    <property type="entry name" value="Phosphorylase Kinase, domain 1"/>
    <property type="match status" value="1"/>
</dbReference>
<dbReference type="GO" id="GO:0005634">
    <property type="term" value="C:nucleus"/>
    <property type="evidence" value="ECO:0007669"/>
    <property type="project" value="TreeGrafter"/>
</dbReference>
<dbReference type="STRING" id="1448320.A0A319DIQ1"/>
<dbReference type="OrthoDB" id="8596411at2759"/>
<feature type="binding site" evidence="1">
    <location>
        <position position="183"/>
    </location>
    <ligand>
        <name>ATP</name>
        <dbReference type="ChEBI" id="CHEBI:30616"/>
    </ligand>
</feature>
<dbReference type="Gene3D" id="1.10.510.10">
    <property type="entry name" value="Transferase(Phosphotransferase) domain 1"/>
    <property type="match status" value="1"/>
</dbReference>
<dbReference type="InterPro" id="IPR000719">
    <property type="entry name" value="Prot_kinase_dom"/>
</dbReference>
<dbReference type="VEuPathDB" id="FungiDB:BO71DRAFT_489121"/>
<dbReference type="SMART" id="SM00220">
    <property type="entry name" value="S_TKc"/>
    <property type="match status" value="1"/>
</dbReference>
<dbReference type="GO" id="GO:0044773">
    <property type="term" value="P:mitotic DNA damage checkpoint signaling"/>
    <property type="evidence" value="ECO:0007669"/>
    <property type="project" value="TreeGrafter"/>
</dbReference>
<dbReference type="InterPro" id="IPR011009">
    <property type="entry name" value="Kinase-like_dom_sf"/>
</dbReference>
<keyword evidence="1" id="KW-0067">ATP-binding</keyword>
<name>A0A319DIQ1_9EURO</name>
<keyword evidence="4" id="KW-1185">Reference proteome</keyword>
<dbReference type="PANTHER" id="PTHR44167">
    <property type="entry name" value="OVARIAN-SPECIFIC SERINE/THREONINE-PROTEIN KINASE LOK-RELATED"/>
    <property type="match status" value="1"/>
</dbReference>
<dbReference type="PROSITE" id="PS50011">
    <property type="entry name" value="PROTEIN_KINASE_DOM"/>
    <property type="match status" value="1"/>
</dbReference>
<organism evidence="3 4">
    <name type="scientific">Aspergillus ellipticus CBS 707.79</name>
    <dbReference type="NCBI Taxonomy" id="1448320"/>
    <lineage>
        <taxon>Eukaryota</taxon>
        <taxon>Fungi</taxon>
        <taxon>Dikarya</taxon>
        <taxon>Ascomycota</taxon>
        <taxon>Pezizomycotina</taxon>
        <taxon>Eurotiomycetes</taxon>
        <taxon>Eurotiomycetidae</taxon>
        <taxon>Eurotiales</taxon>
        <taxon>Aspergillaceae</taxon>
        <taxon>Aspergillus</taxon>
        <taxon>Aspergillus subgen. Circumdati</taxon>
    </lineage>
</organism>
<dbReference type="AlphaFoldDB" id="A0A319DIQ1"/>
<dbReference type="EMBL" id="KZ826140">
    <property type="protein sequence ID" value="PYH87998.1"/>
    <property type="molecule type" value="Genomic_DNA"/>
</dbReference>
<dbReference type="GO" id="GO:0004674">
    <property type="term" value="F:protein serine/threonine kinase activity"/>
    <property type="evidence" value="ECO:0007669"/>
    <property type="project" value="TreeGrafter"/>
</dbReference>
<keyword evidence="3" id="KW-0808">Transferase</keyword>
<evidence type="ECO:0000313" key="4">
    <source>
        <dbReference type="Proteomes" id="UP000247810"/>
    </source>
</evidence>
<dbReference type="SUPFAM" id="SSF56112">
    <property type="entry name" value="Protein kinase-like (PK-like)"/>
    <property type="match status" value="1"/>
</dbReference>
<proteinExistence type="predicted"/>
<protein>
    <submittedName>
        <fullName evidence="3">Kinase-like protein</fullName>
    </submittedName>
</protein>
<evidence type="ECO:0000313" key="3">
    <source>
        <dbReference type="EMBL" id="PYH87998.1"/>
    </source>
</evidence>
<keyword evidence="3" id="KW-0418">Kinase</keyword>
<dbReference type="InterPro" id="IPR017441">
    <property type="entry name" value="Protein_kinase_ATP_BS"/>
</dbReference>
<dbReference type="PROSITE" id="PS00107">
    <property type="entry name" value="PROTEIN_KINASE_ATP"/>
    <property type="match status" value="1"/>
</dbReference>
<evidence type="ECO:0000256" key="1">
    <source>
        <dbReference type="PROSITE-ProRule" id="PRU10141"/>
    </source>
</evidence>
<reference evidence="3 4" key="1">
    <citation type="submission" date="2018-02" db="EMBL/GenBank/DDBJ databases">
        <title>The genomes of Aspergillus section Nigri reveals drivers in fungal speciation.</title>
        <authorList>
            <consortium name="DOE Joint Genome Institute"/>
            <person name="Vesth T.C."/>
            <person name="Nybo J."/>
            <person name="Theobald S."/>
            <person name="Brandl J."/>
            <person name="Frisvad J.C."/>
            <person name="Nielsen K.F."/>
            <person name="Lyhne E.K."/>
            <person name="Kogle M.E."/>
            <person name="Kuo A."/>
            <person name="Riley R."/>
            <person name="Clum A."/>
            <person name="Nolan M."/>
            <person name="Lipzen A."/>
            <person name="Salamov A."/>
            <person name="Henrissat B."/>
            <person name="Wiebenga A."/>
            <person name="De vries R.P."/>
            <person name="Grigoriev I.V."/>
            <person name="Mortensen U.H."/>
            <person name="Andersen M.R."/>
            <person name="Baker S.E."/>
        </authorList>
    </citation>
    <scope>NUCLEOTIDE SEQUENCE [LARGE SCALE GENOMIC DNA]</scope>
    <source>
        <strain evidence="3 4">CBS 707.79</strain>
    </source>
</reference>
<dbReference type="GO" id="GO:0005524">
    <property type="term" value="F:ATP binding"/>
    <property type="evidence" value="ECO:0007669"/>
    <property type="project" value="UniProtKB-UniRule"/>
</dbReference>
<dbReference type="Proteomes" id="UP000247810">
    <property type="component" value="Unassembled WGS sequence"/>
</dbReference>